<dbReference type="EMBL" id="JAICBX010000004">
    <property type="protein sequence ID" value="MBW8639547.1"/>
    <property type="molecule type" value="Genomic_DNA"/>
</dbReference>
<dbReference type="Gene3D" id="3.90.190.20">
    <property type="entry name" value="Mur ligase, C-terminal domain"/>
    <property type="match status" value="1"/>
</dbReference>
<keyword evidence="3" id="KW-0067">ATP-binding</keyword>
<dbReference type="PANTHER" id="PTHR43024:SF1">
    <property type="entry name" value="UDP-N-ACETYLMURAMOYL-TRIPEPTIDE--D-ALANYL-D-ALANINE LIGASE"/>
    <property type="match status" value="1"/>
</dbReference>
<proteinExistence type="predicted"/>
<accession>A0AAE3D2U7</accession>
<dbReference type="GO" id="GO:0016881">
    <property type="term" value="F:acid-amino acid ligase activity"/>
    <property type="evidence" value="ECO:0007669"/>
    <property type="project" value="InterPro"/>
</dbReference>
<gene>
    <name evidence="5" type="ORF">K1W69_20310</name>
</gene>
<dbReference type="RefSeq" id="WP_220230269.1">
    <property type="nucleotide sequence ID" value="NZ_JAICBX010000004.1"/>
</dbReference>
<organism evidence="5 6">
    <name type="scientific">Flavimaribacter sediminis</name>
    <dbReference type="NCBI Taxonomy" id="2865987"/>
    <lineage>
        <taxon>Bacteria</taxon>
        <taxon>Pseudomonadati</taxon>
        <taxon>Pseudomonadota</taxon>
        <taxon>Alphaproteobacteria</taxon>
        <taxon>Hyphomicrobiales</taxon>
        <taxon>Rhizobiaceae</taxon>
        <taxon>Flavimaribacter</taxon>
    </lineage>
</organism>
<evidence type="ECO:0000256" key="3">
    <source>
        <dbReference type="ARBA" id="ARBA00022840"/>
    </source>
</evidence>
<dbReference type="PANTHER" id="PTHR43024">
    <property type="entry name" value="UDP-N-ACETYLMURAMOYL-TRIPEPTIDE--D-ALANYL-D-ALANINE LIGASE"/>
    <property type="match status" value="1"/>
</dbReference>
<keyword evidence="6" id="KW-1185">Reference proteome</keyword>
<evidence type="ECO:0000256" key="1">
    <source>
        <dbReference type="ARBA" id="ARBA00022598"/>
    </source>
</evidence>
<evidence type="ECO:0000256" key="2">
    <source>
        <dbReference type="ARBA" id="ARBA00022741"/>
    </source>
</evidence>
<dbReference type="InterPro" id="IPR013221">
    <property type="entry name" value="Mur_ligase_cen"/>
</dbReference>
<dbReference type="GO" id="GO:0005524">
    <property type="term" value="F:ATP binding"/>
    <property type="evidence" value="ECO:0007669"/>
    <property type="project" value="UniProtKB-KW"/>
</dbReference>
<dbReference type="InterPro" id="IPR051046">
    <property type="entry name" value="MurCDEF_CellWall_CoF430Synth"/>
</dbReference>
<evidence type="ECO:0000313" key="6">
    <source>
        <dbReference type="Proteomes" id="UP001196509"/>
    </source>
</evidence>
<name>A0AAE3D2U7_9HYPH</name>
<keyword evidence="1" id="KW-0436">Ligase</keyword>
<keyword evidence="2" id="KW-0547">Nucleotide-binding</keyword>
<dbReference type="InterPro" id="IPR036615">
    <property type="entry name" value="Mur_ligase_C_dom_sf"/>
</dbReference>
<dbReference type="AlphaFoldDB" id="A0AAE3D2U7"/>
<protein>
    <recommendedName>
        <fullName evidence="4">Mur ligase central domain-containing protein</fullName>
    </recommendedName>
</protein>
<feature type="domain" description="Mur ligase central" evidence="4">
    <location>
        <begin position="51"/>
        <end position="236"/>
    </location>
</feature>
<sequence>MARNLFQSVKNAVGGKNSVARKTVRYVRKDWRRTAGKIRRRYIDYDAIVGITGSAGKSTTARLVGAILQSQAPTRTAFGVNTYRGIVKRFSRANRRERYWVQELSGHERVDLSKQIKFVRPTVGIVTTIGMDHISTHRSQDEIANVKAQLVEWLKPEDIAILNADDERIIAMAGKTNARVVTYGRAESADIRLISAQSGLPRRLSLTVSVGDRTIDVETQFPGDRWITCILAAIACGHAMGVPLEQCAEAIAGVAPELYKDSIHEKNGVTVVLDTFKAPNWSIPTSMEIVKAAQAPHKIAVIGTISDYQGTSRTRYRRAAEAALDSADEVIFYGPQSDRIRRLLPQYPGRLFAITEFEELRSDLESRLGRGSLLYIKSSGADHLERIWHAFDSPISCGLTKCKQLYTCIDCKRLRAKGKPATITLAPVGEPATAEQV</sequence>
<evidence type="ECO:0000313" key="5">
    <source>
        <dbReference type="EMBL" id="MBW8639547.1"/>
    </source>
</evidence>
<evidence type="ECO:0000259" key="4">
    <source>
        <dbReference type="Pfam" id="PF08245"/>
    </source>
</evidence>
<reference evidence="5" key="1">
    <citation type="submission" date="2021-08" db="EMBL/GenBank/DDBJ databases">
        <title>Hoeflea bacterium WL0058 sp. nov., isolated from the sediment.</title>
        <authorList>
            <person name="Wang L."/>
            <person name="Zhang D."/>
        </authorList>
    </citation>
    <scope>NUCLEOTIDE SEQUENCE</scope>
    <source>
        <strain evidence="5">WL0058</strain>
    </source>
</reference>
<dbReference type="SUPFAM" id="SSF53244">
    <property type="entry name" value="MurD-like peptide ligases, peptide-binding domain"/>
    <property type="match status" value="1"/>
</dbReference>
<dbReference type="SUPFAM" id="SSF53623">
    <property type="entry name" value="MurD-like peptide ligases, catalytic domain"/>
    <property type="match status" value="1"/>
</dbReference>
<dbReference type="Gene3D" id="3.40.1190.10">
    <property type="entry name" value="Mur-like, catalytic domain"/>
    <property type="match status" value="1"/>
</dbReference>
<dbReference type="InterPro" id="IPR036565">
    <property type="entry name" value="Mur-like_cat_sf"/>
</dbReference>
<dbReference type="Proteomes" id="UP001196509">
    <property type="component" value="Unassembled WGS sequence"/>
</dbReference>
<dbReference type="Pfam" id="PF08245">
    <property type="entry name" value="Mur_ligase_M"/>
    <property type="match status" value="1"/>
</dbReference>
<comment type="caution">
    <text evidence="5">The sequence shown here is derived from an EMBL/GenBank/DDBJ whole genome shotgun (WGS) entry which is preliminary data.</text>
</comment>